<name>A0A9W7DW47_9STRA</name>
<accession>A0A9W7DW47</accession>
<reference evidence="3" key="1">
    <citation type="journal article" date="2023" name="Commun. Biol.">
        <title>Genome analysis of Parmales, the sister group of diatoms, reveals the evolutionary specialization of diatoms from phago-mixotrophs to photoautotrophs.</title>
        <authorList>
            <person name="Ban H."/>
            <person name="Sato S."/>
            <person name="Yoshikawa S."/>
            <person name="Yamada K."/>
            <person name="Nakamura Y."/>
            <person name="Ichinomiya M."/>
            <person name="Sato N."/>
            <person name="Blanc-Mathieu R."/>
            <person name="Endo H."/>
            <person name="Kuwata A."/>
            <person name="Ogata H."/>
        </authorList>
    </citation>
    <scope>NUCLEOTIDE SEQUENCE [LARGE SCALE GENOMIC DNA]</scope>
</reference>
<gene>
    <name evidence="2" type="ORF">TL16_g02316</name>
</gene>
<proteinExistence type="predicted"/>
<protein>
    <submittedName>
        <fullName evidence="2">Uncharacterized protein</fullName>
    </submittedName>
</protein>
<dbReference type="AlphaFoldDB" id="A0A9W7DW47"/>
<dbReference type="Proteomes" id="UP001162640">
    <property type="component" value="Unassembled WGS sequence"/>
</dbReference>
<dbReference type="PANTHER" id="PTHR35213:SF5">
    <property type="entry name" value="RING-TYPE DOMAIN-CONTAINING PROTEIN"/>
    <property type="match status" value="1"/>
</dbReference>
<feature type="region of interest" description="Disordered" evidence="1">
    <location>
        <begin position="1"/>
        <end position="27"/>
    </location>
</feature>
<evidence type="ECO:0000256" key="1">
    <source>
        <dbReference type="SAM" id="MobiDB-lite"/>
    </source>
</evidence>
<dbReference type="EMBL" id="BLQM01000056">
    <property type="protein sequence ID" value="GMH57197.1"/>
    <property type="molecule type" value="Genomic_DNA"/>
</dbReference>
<evidence type="ECO:0000313" key="2">
    <source>
        <dbReference type="EMBL" id="GMH57197.1"/>
    </source>
</evidence>
<sequence>MTTPPSSPFPTTTATISQPFHPSAPLRRGKWTVEEEDYVARVIRDFSNGTLAVERGTTLRSFLSAKLHCDPMRITKKFTGDACIGKRVFQPIPEGRMPPQALQAIQSSLAALEEHWR</sequence>
<dbReference type="PANTHER" id="PTHR35213">
    <property type="entry name" value="RING-TYPE DOMAIN-CONTAINING PROTEIN-RELATED"/>
    <property type="match status" value="1"/>
</dbReference>
<organism evidence="2 3">
    <name type="scientific">Triparma laevis f. inornata</name>
    <dbReference type="NCBI Taxonomy" id="1714386"/>
    <lineage>
        <taxon>Eukaryota</taxon>
        <taxon>Sar</taxon>
        <taxon>Stramenopiles</taxon>
        <taxon>Ochrophyta</taxon>
        <taxon>Bolidophyceae</taxon>
        <taxon>Parmales</taxon>
        <taxon>Triparmaceae</taxon>
        <taxon>Triparma</taxon>
    </lineage>
</organism>
<evidence type="ECO:0000313" key="3">
    <source>
        <dbReference type="Proteomes" id="UP001162640"/>
    </source>
</evidence>
<comment type="caution">
    <text evidence="2">The sequence shown here is derived from an EMBL/GenBank/DDBJ whole genome shotgun (WGS) entry which is preliminary data.</text>
</comment>